<evidence type="ECO:0000313" key="2">
    <source>
        <dbReference type="EMBL" id="MFD2824125.1"/>
    </source>
</evidence>
<keyword evidence="1" id="KW-0472">Membrane</keyword>
<proteinExistence type="predicted"/>
<dbReference type="Proteomes" id="UP001597533">
    <property type="component" value="Unassembled WGS sequence"/>
</dbReference>
<gene>
    <name evidence="2" type="ORF">ACFS5M_10610</name>
</gene>
<protein>
    <recommendedName>
        <fullName evidence="4">HTTM domain-containing protein</fullName>
    </recommendedName>
</protein>
<name>A0ABW5WSI2_9FLAO</name>
<evidence type="ECO:0000256" key="1">
    <source>
        <dbReference type="SAM" id="Phobius"/>
    </source>
</evidence>
<keyword evidence="1" id="KW-1133">Transmembrane helix</keyword>
<dbReference type="RefSeq" id="WP_183488808.1">
    <property type="nucleotide sequence ID" value="NZ_JBHUOV010000007.1"/>
</dbReference>
<dbReference type="EMBL" id="JBHUOV010000007">
    <property type="protein sequence ID" value="MFD2824125.1"/>
    <property type="molecule type" value="Genomic_DNA"/>
</dbReference>
<evidence type="ECO:0000313" key="3">
    <source>
        <dbReference type="Proteomes" id="UP001597533"/>
    </source>
</evidence>
<feature type="transmembrane region" description="Helical" evidence="1">
    <location>
        <begin position="156"/>
        <end position="182"/>
    </location>
</feature>
<accession>A0ABW5WSI2</accession>
<feature type="transmembrane region" description="Helical" evidence="1">
    <location>
        <begin position="106"/>
        <end position="122"/>
    </location>
</feature>
<keyword evidence="3" id="KW-1185">Reference proteome</keyword>
<feature type="transmembrane region" description="Helical" evidence="1">
    <location>
        <begin position="78"/>
        <end position="99"/>
    </location>
</feature>
<keyword evidence="1" id="KW-0812">Transmembrane</keyword>
<comment type="caution">
    <text evidence="2">The sequence shown here is derived from an EMBL/GenBank/DDBJ whole genome shotgun (WGS) entry which is preliminary data.</text>
</comment>
<feature type="transmembrane region" description="Helical" evidence="1">
    <location>
        <begin position="222"/>
        <end position="243"/>
    </location>
</feature>
<organism evidence="2 3">
    <name type="scientific">Lacinutrix iliipiscaria</name>
    <dbReference type="NCBI Taxonomy" id="1230532"/>
    <lineage>
        <taxon>Bacteria</taxon>
        <taxon>Pseudomonadati</taxon>
        <taxon>Bacteroidota</taxon>
        <taxon>Flavobacteriia</taxon>
        <taxon>Flavobacteriales</taxon>
        <taxon>Flavobacteriaceae</taxon>
        <taxon>Lacinutrix</taxon>
    </lineage>
</organism>
<feature type="transmembrane region" description="Helical" evidence="1">
    <location>
        <begin position="38"/>
        <end position="58"/>
    </location>
</feature>
<reference evidence="3" key="1">
    <citation type="journal article" date="2019" name="Int. J. Syst. Evol. Microbiol.">
        <title>The Global Catalogue of Microorganisms (GCM) 10K type strain sequencing project: providing services to taxonomists for standard genome sequencing and annotation.</title>
        <authorList>
            <consortium name="The Broad Institute Genomics Platform"/>
            <consortium name="The Broad Institute Genome Sequencing Center for Infectious Disease"/>
            <person name="Wu L."/>
            <person name="Ma J."/>
        </authorList>
    </citation>
    <scope>NUCLEOTIDE SEQUENCE [LARGE SCALE GENOMIC DNA]</scope>
    <source>
        <strain evidence="3">KCTC 32141</strain>
    </source>
</reference>
<sequence length="310" mass="36436">MKDKIQSHFFWKYANGEFSLFNKPVDVLYDKITNIVKFSYIFFLFLMFTQLSNKNYVLNESMIDPLWPMLLFENVSPTIMALFCQISLISGFILLTFFFNNRFLKVFVFVVFFLYLAFLNSFGKINHGFHLVLMLLFCFALIPNHKASNYKEKTILIFASAQFFALLAYALTGFWKVFWGIIEFFTKDVSLFSSLSFRNILIEQFQLTNPPVIGAWFLEHYYVGYVFYCAVVFVELFAIYAFFKSNLHKVWAVFLISMHLGIHLVLNVNMYPAIMAIGLLLLMSPFHQSTNLKTTLLTFPIVRQVKQRFF</sequence>
<feature type="transmembrane region" description="Helical" evidence="1">
    <location>
        <begin position="250"/>
        <end position="283"/>
    </location>
</feature>
<feature type="transmembrane region" description="Helical" evidence="1">
    <location>
        <begin position="128"/>
        <end position="144"/>
    </location>
</feature>
<evidence type="ECO:0008006" key="4">
    <source>
        <dbReference type="Google" id="ProtNLM"/>
    </source>
</evidence>